<keyword evidence="5" id="KW-0067">ATP-binding</keyword>
<evidence type="ECO:0000256" key="5">
    <source>
        <dbReference type="ARBA" id="ARBA00022840"/>
    </source>
</evidence>
<comment type="caution">
    <text evidence="9">The sequence shown here is derived from an EMBL/GenBank/DDBJ whole genome shotgun (WGS) entry which is preliminary data.</text>
</comment>
<dbReference type="Pfam" id="PF02782">
    <property type="entry name" value="FGGY_C"/>
    <property type="match status" value="1"/>
</dbReference>
<keyword evidence="10" id="KW-1185">Reference proteome</keyword>
<evidence type="ECO:0000256" key="2">
    <source>
        <dbReference type="ARBA" id="ARBA00022679"/>
    </source>
</evidence>
<protein>
    <recommendedName>
        <fullName evidence="6">ATP:glycerol 3-phosphotransferase</fullName>
    </recommendedName>
</protein>
<dbReference type="PIRSF" id="PIRSF000538">
    <property type="entry name" value="GlpK"/>
    <property type="match status" value="1"/>
</dbReference>
<dbReference type="Proteomes" id="UP001294412">
    <property type="component" value="Unassembled WGS sequence"/>
</dbReference>
<dbReference type="Pfam" id="PF00370">
    <property type="entry name" value="FGGY_N"/>
    <property type="match status" value="1"/>
</dbReference>
<reference evidence="9 10" key="1">
    <citation type="submission" date="2023-12" db="EMBL/GenBank/DDBJ databases">
        <title>Description of Novel Strain Fulvimarina sp. 2208YS6-2-32 isolated from Uroteuthis (Photololigo) edulis.</title>
        <authorList>
            <person name="Park J.-S."/>
        </authorList>
    </citation>
    <scope>NUCLEOTIDE SEQUENCE [LARGE SCALE GENOMIC DNA]</scope>
    <source>
        <strain evidence="9 10">2208YS6-2-32</strain>
    </source>
</reference>
<dbReference type="InterPro" id="IPR000577">
    <property type="entry name" value="Carb_kinase_FGGY"/>
</dbReference>
<evidence type="ECO:0000256" key="1">
    <source>
        <dbReference type="ARBA" id="ARBA00009156"/>
    </source>
</evidence>
<dbReference type="PANTHER" id="PTHR10196">
    <property type="entry name" value="SUGAR KINASE"/>
    <property type="match status" value="1"/>
</dbReference>
<comment type="similarity">
    <text evidence="1">Belongs to the FGGY kinase family.</text>
</comment>
<evidence type="ECO:0000313" key="10">
    <source>
        <dbReference type="Proteomes" id="UP001294412"/>
    </source>
</evidence>
<dbReference type="InterPro" id="IPR043129">
    <property type="entry name" value="ATPase_NBD"/>
</dbReference>
<dbReference type="EMBL" id="JAXLPB010000002">
    <property type="protein sequence ID" value="MDY8108739.1"/>
    <property type="molecule type" value="Genomic_DNA"/>
</dbReference>
<dbReference type="Gene3D" id="3.30.420.40">
    <property type="match status" value="2"/>
</dbReference>
<name>A0ABU5I027_9HYPH</name>
<evidence type="ECO:0000259" key="7">
    <source>
        <dbReference type="Pfam" id="PF00370"/>
    </source>
</evidence>
<evidence type="ECO:0000256" key="3">
    <source>
        <dbReference type="ARBA" id="ARBA00022741"/>
    </source>
</evidence>
<dbReference type="InterPro" id="IPR018485">
    <property type="entry name" value="FGGY_C"/>
</dbReference>
<dbReference type="SUPFAM" id="SSF53067">
    <property type="entry name" value="Actin-like ATPase domain"/>
    <property type="match status" value="2"/>
</dbReference>
<proteinExistence type="inferred from homology"/>
<evidence type="ECO:0000256" key="4">
    <source>
        <dbReference type="ARBA" id="ARBA00022777"/>
    </source>
</evidence>
<keyword evidence="4 9" id="KW-0418">Kinase</keyword>
<dbReference type="RefSeq" id="WP_322186212.1">
    <property type="nucleotide sequence ID" value="NZ_JAXLPB010000002.1"/>
</dbReference>
<organism evidence="9 10">
    <name type="scientific">Fulvimarina uroteuthidis</name>
    <dbReference type="NCBI Taxonomy" id="3098149"/>
    <lineage>
        <taxon>Bacteria</taxon>
        <taxon>Pseudomonadati</taxon>
        <taxon>Pseudomonadota</taxon>
        <taxon>Alphaproteobacteria</taxon>
        <taxon>Hyphomicrobiales</taxon>
        <taxon>Aurantimonadaceae</taxon>
        <taxon>Fulvimarina</taxon>
    </lineage>
</organism>
<sequence length="487" mass="50680">MARQAILAIDEGTTNCKAILVSENGEILASGSAPVPIAHPKSGWVEQSGEEIWAATCGAIAACLAGAQGIEIAGIGISSQRESVLIWDRRTGSPLGPVVSWQCRRTSAACAALREAGHEPEVIARTGLPLDPMFPPTKIRWLLDNHGGANGDICVGTIDSWLVWNLSGGTVHATDRSNAARTQLLNLSAAAWDADLCALFGIDVHMLPEIRDSSGLFGTTRGTPMLPDGLPIASAIGDSHAALFGHGAYRIGDGKVTFGTGSSVMATIGEFVVPPQGVTTTIAWSMGGTSTFALEGNILVSASILPWTAELLGFGSVEALMERAAEVGDAGGVTLVPGHVGLGAPHWNSEVRGLVSGLSFGTKPAHIARAAAESMGYQVLDVLDIMEPASESFGRLFVDGGPSRNRELMQIVADILNHPVTPCRNSEASALGAAYLAGLSTGFWADLDAISSLPRHDPDLVPAMAPTVREARVQRWRKAVAGAIAIV</sequence>
<feature type="domain" description="Carbohydrate kinase FGGY N-terminal" evidence="7">
    <location>
        <begin position="6"/>
        <end position="245"/>
    </location>
</feature>
<dbReference type="GO" id="GO:0016301">
    <property type="term" value="F:kinase activity"/>
    <property type="evidence" value="ECO:0007669"/>
    <property type="project" value="UniProtKB-KW"/>
</dbReference>
<dbReference type="InterPro" id="IPR018483">
    <property type="entry name" value="Carb_kinase_FGGY_CS"/>
</dbReference>
<dbReference type="PANTHER" id="PTHR10196:SF69">
    <property type="entry name" value="GLYCEROL KINASE"/>
    <property type="match status" value="1"/>
</dbReference>
<keyword evidence="3" id="KW-0547">Nucleotide-binding</keyword>
<evidence type="ECO:0000256" key="6">
    <source>
        <dbReference type="ARBA" id="ARBA00043149"/>
    </source>
</evidence>
<dbReference type="PROSITE" id="PS00933">
    <property type="entry name" value="FGGY_KINASES_1"/>
    <property type="match status" value="1"/>
</dbReference>
<gene>
    <name evidence="9" type="ORF">U0C82_06210</name>
</gene>
<evidence type="ECO:0000259" key="8">
    <source>
        <dbReference type="Pfam" id="PF02782"/>
    </source>
</evidence>
<dbReference type="CDD" id="cd07769">
    <property type="entry name" value="ASKHA_NBD_FGGY_GK"/>
    <property type="match status" value="1"/>
</dbReference>
<dbReference type="InterPro" id="IPR018484">
    <property type="entry name" value="FGGY_N"/>
</dbReference>
<keyword evidence="2 9" id="KW-0808">Transferase</keyword>
<feature type="domain" description="Carbohydrate kinase FGGY C-terminal" evidence="8">
    <location>
        <begin position="255"/>
        <end position="439"/>
    </location>
</feature>
<evidence type="ECO:0000313" key="9">
    <source>
        <dbReference type="EMBL" id="MDY8108739.1"/>
    </source>
</evidence>
<accession>A0ABU5I027</accession>